<dbReference type="GO" id="GO:0005524">
    <property type="term" value="F:ATP binding"/>
    <property type="evidence" value="ECO:0007669"/>
    <property type="project" value="UniProtKB-UniRule"/>
</dbReference>
<accession>A0A941E4I3</accession>
<reference evidence="3" key="1">
    <citation type="submission" date="2021-04" db="EMBL/GenBank/DDBJ databases">
        <title>novel species isolated from subtropical streams in China.</title>
        <authorList>
            <person name="Lu H."/>
        </authorList>
    </citation>
    <scope>NUCLEOTIDE SEQUENCE</scope>
    <source>
        <strain evidence="3">FT137W</strain>
    </source>
</reference>
<evidence type="ECO:0000313" key="4">
    <source>
        <dbReference type="Proteomes" id="UP000678545"/>
    </source>
</evidence>
<dbReference type="Pfam" id="PF13549">
    <property type="entry name" value="ATP-grasp_5"/>
    <property type="match status" value="1"/>
</dbReference>
<keyword evidence="3" id="KW-0436">Ligase</keyword>
<dbReference type="AlphaFoldDB" id="A0A941E4I3"/>
<sequence>MVTDLVQEVLKISKARHIPGYFPGMPQAVFAVSIDCDWSKLQQSSLAYSHAYFAELLPSYLEQYAKLSALQDIPLRQIFAVCLAMLHQAGYPTIDTVRQELRLNPTIPSIKGSARLTKTFVMPALSMGQIAHQFALEWAAKNFNQWQSGQLSQDRHADAYPQIKANLSAVIKRMEVHAPLGQNSLRFIQAAQQLNIPYVRVTANVFQFGWGRNARWLDSSFTDATPNISARLARNKVATSRFLRNMGIPVCQQLIVKSAEEAAEEAKKMGFPVVIKPSDQDGGRGVFVGLKNVEGVRQAFEEAKKLSSTILLEKQFIGQDYRIQVYQGQAYWAVHRIPGGVVGDGEHSIEELLVILNAHPLRGEPGSNALLKRIDINQEASDLLTEQELTLKSIPHLGQFVRLRQAANVASGGSIVPVLEFAHPDNIQLAERAARVMRLDLAGIDLLIPDIRHSWLESGAAICEVNAQPQMSPHLPLEILNKILVCRGRIPVVVVFGSITDSDWRSKVVEQYKQVFSDRNLKLGMIDASSCYLDAVPITAKGTDMYTSALALLSDPQTSALVIHFTDSQFLNSGIPVDQIESLILLPENNFSDPELRGRWLFRAQFLLDMCIQTVHTASELSGLLPELKFPPSVISKNMMTNFAELICSELKRQSEHHLNAAKT</sequence>
<keyword evidence="1" id="KW-0547">Nucleotide-binding</keyword>
<dbReference type="RefSeq" id="WP_212676143.1">
    <property type="nucleotide sequence ID" value="NZ_JAGSPJ010000005.1"/>
</dbReference>
<dbReference type="SUPFAM" id="SSF56059">
    <property type="entry name" value="Glutathione synthetase ATP-binding domain-like"/>
    <property type="match status" value="1"/>
</dbReference>
<dbReference type="Gene3D" id="3.30.470.20">
    <property type="entry name" value="ATP-grasp fold, B domain"/>
    <property type="match status" value="1"/>
</dbReference>
<name>A0A941E4I3_9BURK</name>
<dbReference type="PANTHER" id="PTHR21621">
    <property type="entry name" value="RIBOSOMAL PROTEIN S6 MODIFICATION PROTEIN"/>
    <property type="match status" value="1"/>
</dbReference>
<dbReference type="PANTHER" id="PTHR21621:SF0">
    <property type="entry name" value="BETA-CITRYLGLUTAMATE SYNTHASE B-RELATED"/>
    <property type="match status" value="1"/>
</dbReference>
<protein>
    <submittedName>
        <fullName evidence="3">Acetate--CoA ligase family protein</fullName>
    </submittedName>
</protein>
<dbReference type="GO" id="GO:0009432">
    <property type="term" value="P:SOS response"/>
    <property type="evidence" value="ECO:0007669"/>
    <property type="project" value="TreeGrafter"/>
</dbReference>
<keyword evidence="1" id="KW-0067">ATP-binding</keyword>
<dbReference type="InterPro" id="IPR011761">
    <property type="entry name" value="ATP-grasp"/>
</dbReference>
<dbReference type="EMBL" id="JAGSPJ010000005">
    <property type="protein sequence ID" value="MBR7801037.1"/>
    <property type="molecule type" value="Genomic_DNA"/>
</dbReference>
<dbReference type="Gene3D" id="3.30.1490.20">
    <property type="entry name" value="ATP-grasp fold, A domain"/>
    <property type="match status" value="1"/>
</dbReference>
<dbReference type="Proteomes" id="UP000678545">
    <property type="component" value="Unassembled WGS sequence"/>
</dbReference>
<evidence type="ECO:0000313" key="3">
    <source>
        <dbReference type="EMBL" id="MBR7801037.1"/>
    </source>
</evidence>
<dbReference type="GO" id="GO:0046872">
    <property type="term" value="F:metal ion binding"/>
    <property type="evidence" value="ECO:0007669"/>
    <property type="project" value="InterPro"/>
</dbReference>
<dbReference type="InterPro" id="IPR005479">
    <property type="entry name" value="CPAse_ATP-bd"/>
</dbReference>
<feature type="domain" description="ATP-grasp" evidence="2">
    <location>
        <begin position="240"/>
        <end position="494"/>
    </location>
</feature>
<evidence type="ECO:0000256" key="1">
    <source>
        <dbReference type="PROSITE-ProRule" id="PRU00409"/>
    </source>
</evidence>
<keyword evidence="4" id="KW-1185">Reference proteome</keyword>
<proteinExistence type="predicted"/>
<dbReference type="GO" id="GO:0005737">
    <property type="term" value="C:cytoplasm"/>
    <property type="evidence" value="ECO:0007669"/>
    <property type="project" value="TreeGrafter"/>
</dbReference>
<dbReference type="GO" id="GO:0018169">
    <property type="term" value="F:ribosomal S6-glutamic acid ligase activity"/>
    <property type="evidence" value="ECO:0007669"/>
    <property type="project" value="TreeGrafter"/>
</dbReference>
<evidence type="ECO:0000259" key="2">
    <source>
        <dbReference type="PROSITE" id="PS50975"/>
    </source>
</evidence>
<dbReference type="PROSITE" id="PS00866">
    <property type="entry name" value="CPSASE_1"/>
    <property type="match status" value="1"/>
</dbReference>
<organism evidence="3 4">
    <name type="scientific">Undibacterium fentianense</name>
    <dbReference type="NCBI Taxonomy" id="2828728"/>
    <lineage>
        <taxon>Bacteria</taxon>
        <taxon>Pseudomonadati</taxon>
        <taxon>Pseudomonadota</taxon>
        <taxon>Betaproteobacteria</taxon>
        <taxon>Burkholderiales</taxon>
        <taxon>Oxalobacteraceae</taxon>
        <taxon>Undibacterium</taxon>
    </lineage>
</organism>
<comment type="caution">
    <text evidence="3">The sequence shown here is derived from an EMBL/GenBank/DDBJ whole genome shotgun (WGS) entry which is preliminary data.</text>
</comment>
<dbReference type="InterPro" id="IPR013815">
    <property type="entry name" value="ATP_grasp_subdomain_1"/>
</dbReference>
<gene>
    <name evidence="3" type="ORF">KDM90_13595</name>
</gene>
<dbReference type="PROSITE" id="PS50975">
    <property type="entry name" value="ATP_GRASP"/>
    <property type="match status" value="1"/>
</dbReference>